<comment type="similarity">
    <text evidence="2 6">Belongs to the BI1 family.</text>
</comment>
<dbReference type="GO" id="GO:0005886">
    <property type="term" value="C:plasma membrane"/>
    <property type="evidence" value="ECO:0007669"/>
    <property type="project" value="TreeGrafter"/>
</dbReference>
<evidence type="ECO:0000256" key="2">
    <source>
        <dbReference type="ARBA" id="ARBA00010350"/>
    </source>
</evidence>
<evidence type="ECO:0000256" key="1">
    <source>
        <dbReference type="ARBA" id="ARBA00004141"/>
    </source>
</evidence>
<evidence type="ECO:0000256" key="4">
    <source>
        <dbReference type="ARBA" id="ARBA00022989"/>
    </source>
</evidence>
<comment type="subcellular location">
    <subcellularLocation>
        <location evidence="1">Membrane</location>
        <topology evidence="1">Multi-pass membrane protein</topology>
    </subcellularLocation>
</comment>
<evidence type="ECO:0000256" key="3">
    <source>
        <dbReference type="ARBA" id="ARBA00022692"/>
    </source>
</evidence>
<dbReference type="Proteomes" id="UP000287447">
    <property type="component" value="Unassembled WGS sequence"/>
</dbReference>
<evidence type="ECO:0000313" key="7">
    <source>
        <dbReference type="EMBL" id="RVU36545.1"/>
    </source>
</evidence>
<evidence type="ECO:0000256" key="5">
    <source>
        <dbReference type="ARBA" id="ARBA00023136"/>
    </source>
</evidence>
<feature type="transmembrane region" description="Helical" evidence="6">
    <location>
        <begin position="35"/>
        <end position="53"/>
    </location>
</feature>
<accession>A0A437QPX2</accession>
<feature type="transmembrane region" description="Helical" evidence="6">
    <location>
        <begin position="218"/>
        <end position="244"/>
    </location>
</feature>
<keyword evidence="3 6" id="KW-0812">Transmembrane</keyword>
<protein>
    <submittedName>
        <fullName evidence="7">Bax inhibitor-1/YccA family protein</fullName>
    </submittedName>
</protein>
<keyword evidence="8" id="KW-1185">Reference proteome</keyword>
<dbReference type="EMBL" id="SADE01000002">
    <property type="protein sequence ID" value="RVU36545.1"/>
    <property type="molecule type" value="Genomic_DNA"/>
</dbReference>
<feature type="transmembrane region" description="Helical" evidence="6">
    <location>
        <begin position="127"/>
        <end position="143"/>
    </location>
</feature>
<dbReference type="CDD" id="cd10432">
    <property type="entry name" value="BI-1-like_bacterial"/>
    <property type="match status" value="1"/>
</dbReference>
<name>A0A437QPX2_9PROT</name>
<feature type="transmembrane region" description="Helical" evidence="6">
    <location>
        <begin position="155"/>
        <end position="173"/>
    </location>
</feature>
<proteinExistence type="inferred from homology"/>
<feature type="transmembrane region" description="Helical" evidence="6">
    <location>
        <begin position="96"/>
        <end position="115"/>
    </location>
</feature>
<keyword evidence="4 6" id="KW-1133">Transmembrane helix</keyword>
<organism evidence="7 8">
    <name type="scientific">Hwanghaeella grinnelliae</name>
    <dbReference type="NCBI Taxonomy" id="2500179"/>
    <lineage>
        <taxon>Bacteria</taxon>
        <taxon>Pseudomonadati</taxon>
        <taxon>Pseudomonadota</taxon>
        <taxon>Alphaproteobacteria</taxon>
        <taxon>Rhodospirillales</taxon>
        <taxon>Rhodospirillaceae</taxon>
        <taxon>Hwanghaeella</taxon>
    </lineage>
</organism>
<evidence type="ECO:0000256" key="6">
    <source>
        <dbReference type="RuleBase" id="RU004379"/>
    </source>
</evidence>
<feature type="transmembrane region" description="Helical" evidence="6">
    <location>
        <begin position="179"/>
        <end position="197"/>
    </location>
</feature>
<keyword evidence="5 6" id="KW-0472">Membrane</keyword>
<comment type="caution">
    <text evidence="7">The sequence shown here is derived from an EMBL/GenBank/DDBJ whole genome shotgun (WGS) entry which is preliminary data.</text>
</comment>
<feature type="transmembrane region" description="Helical" evidence="6">
    <location>
        <begin position="65"/>
        <end position="84"/>
    </location>
</feature>
<dbReference type="Pfam" id="PF01027">
    <property type="entry name" value="Bax1-I"/>
    <property type="match status" value="1"/>
</dbReference>
<evidence type="ECO:0000313" key="8">
    <source>
        <dbReference type="Proteomes" id="UP000287447"/>
    </source>
</evidence>
<dbReference type="PANTHER" id="PTHR23291:SF50">
    <property type="entry name" value="PROTEIN LIFEGUARD 4"/>
    <property type="match status" value="1"/>
</dbReference>
<reference evidence="8" key="1">
    <citation type="submission" date="2019-01" db="EMBL/GenBank/DDBJ databases">
        <title>Gri0909 isolated from a small marine red alga.</title>
        <authorList>
            <person name="Kim J."/>
            <person name="Jeong S.E."/>
            <person name="Jeon C.O."/>
        </authorList>
    </citation>
    <scope>NUCLEOTIDE SEQUENCE [LARGE SCALE GENOMIC DNA]</scope>
    <source>
        <strain evidence="8">Gri0909</strain>
    </source>
</reference>
<dbReference type="AlphaFoldDB" id="A0A437QPX2"/>
<dbReference type="OrthoDB" id="9793828at2"/>
<dbReference type="PANTHER" id="PTHR23291">
    <property type="entry name" value="BAX INHIBITOR-RELATED"/>
    <property type="match status" value="1"/>
</dbReference>
<dbReference type="RefSeq" id="WP_127766021.1">
    <property type="nucleotide sequence ID" value="NZ_SADE01000002.1"/>
</dbReference>
<sequence length="247" mass="27097">MALDPRARATTIDQVGTRADFDEGLRKYMLGTYNYMALGVALTGVMVLAMANMPNLMVTLAVGPMKWVLFIALLGMGWFSPKIITMKSGVAAQGFYWIYCALWGIMISPMVAFFLQTTEGTMDVARAFFITAGMFAGASLFGYTTKKNLSAIGRFALMAVIGIIIAGLVNAFFVQSSDFSLLLSFGTVLLFAAITAWETQDIKNMYQAHYGQDQVARLAVFGALRLYGSFIVMFIHILNILGIMRSE</sequence>
<dbReference type="InterPro" id="IPR006214">
    <property type="entry name" value="Bax_inhibitor_1-related"/>
</dbReference>
<gene>
    <name evidence="7" type="ORF">EOI86_15260</name>
</gene>